<evidence type="ECO:0000256" key="4">
    <source>
        <dbReference type="ARBA" id="ARBA00013346"/>
    </source>
</evidence>
<dbReference type="CDD" id="cd02440">
    <property type="entry name" value="AdoMet_MTases"/>
    <property type="match status" value="1"/>
</dbReference>
<dbReference type="EC" id="2.1.1.77" evidence="3"/>
<keyword evidence="6 12" id="KW-0489">Methyltransferase</keyword>
<dbReference type="EMBL" id="JACHJP010000005">
    <property type="protein sequence ID" value="MBB4918058.1"/>
    <property type="molecule type" value="Genomic_DNA"/>
</dbReference>
<dbReference type="GO" id="GO:0005737">
    <property type="term" value="C:cytoplasm"/>
    <property type="evidence" value="ECO:0007669"/>
    <property type="project" value="UniProtKB-SubCell"/>
</dbReference>
<evidence type="ECO:0000256" key="9">
    <source>
        <dbReference type="ARBA" id="ARBA00030757"/>
    </source>
</evidence>
<keyword evidence="5" id="KW-0963">Cytoplasm</keyword>
<dbReference type="PANTHER" id="PTHR11579">
    <property type="entry name" value="PROTEIN-L-ISOASPARTATE O-METHYLTRANSFERASE"/>
    <property type="match status" value="1"/>
</dbReference>
<evidence type="ECO:0000256" key="10">
    <source>
        <dbReference type="ARBA" id="ARBA00031323"/>
    </source>
</evidence>
<evidence type="ECO:0000313" key="13">
    <source>
        <dbReference type="Proteomes" id="UP000552644"/>
    </source>
</evidence>
<sequence>MSDSLRELLRDSDVLTAEWEAPLEAAPRRLFLPEMMWPSVEGERIVVSRADDPEEWQRWADTDVPIVTQWDDGHHTGPERGTLATSSSSMPSLVFDMLTELSVFDGAKVLEIGTGTGWCAALLSARLGEENVVSVEVDAAVAEAARKALAIAGWHPEVVTGDGLLGQPGRAPYDRMLVTAGVREVPRAWIEQTRPGGVIVLPWGTEYSGQNAAVRLVVGDDGTASGHFVGATRFMHIRSQRGERPDPADYIPGDTWPDDTRRSGTALTADVMGGNDPFAPVEFALGLLVPGCVHFSGHDPRGRSVIWLYGPADRSWAMAFLDDNPARSEVFQGGPRDLWNEIEAAYRWWKTQGSPSHEEFGLTITPTGFQTPWLRAPSSPLPR</sequence>
<organism evidence="12 13">
    <name type="scientific">Streptosporangium saharense</name>
    <dbReference type="NCBI Taxonomy" id="1706840"/>
    <lineage>
        <taxon>Bacteria</taxon>
        <taxon>Bacillati</taxon>
        <taxon>Actinomycetota</taxon>
        <taxon>Actinomycetes</taxon>
        <taxon>Streptosporangiales</taxon>
        <taxon>Streptosporangiaceae</taxon>
        <taxon>Streptosporangium</taxon>
    </lineage>
</organism>
<dbReference type="SUPFAM" id="SSF53335">
    <property type="entry name" value="S-adenosyl-L-methionine-dependent methyltransferases"/>
    <property type="match status" value="1"/>
</dbReference>
<gene>
    <name evidence="12" type="ORF">FHS44_005178</name>
</gene>
<dbReference type="AlphaFoldDB" id="A0A7W7VPU8"/>
<keyword evidence="7 12" id="KW-0808">Transferase</keyword>
<dbReference type="GO" id="GO:0004719">
    <property type="term" value="F:protein-L-isoaspartate (D-aspartate) O-methyltransferase activity"/>
    <property type="evidence" value="ECO:0007669"/>
    <property type="project" value="UniProtKB-EC"/>
</dbReference>
<evidence type="ECO:0000256" key="1">
    <source>
        <dbReference type="ARBA" id="ARBA00004496"/>
    </source>
</evidence>
<evidence type="ECO:0000256" key="3">
    <source>
        <dbReference type="ARBA" id="ARBA00011890"/>
    </source>
</evidence>
<proteinExistence type="inferred from homology"/>
<protein>
    <recommendedName>
        <fullName evidence="4">Protein-L-isoaspartate O-methyltransferase</fullName>
        <ecNumber evidence="3">2.1.1.77</ecNumber>
    </recommendedName>
    <alternativeName>
        <fullName evidence="11">L-isoaspartyl protein carboxyl methyltransferase</fullName>
    </alternativeName>
    <alternativeName>
        <fullName evidence="9">Protein L-isoaspartyl methyltransferase</fullName>
    </alternativeName>
    <alternativeName>
        <fullName evidence="10">Protein-beta-aspartate methyltransferase</fullName>
    </alternativeName>
</protein>
<evidence type="ECO:0000256" key="8">
    <source>
        <dbReference type="ARBA" id="ARBA00022691"/>
    </source>
</evidence>
<dbReference type="InterPro" id="IPR000682">
    <property type="entry name" value="PCMT"/>
</dbReference>
<name>A0A7W7VPU8_9ACTN</name>
<evidence type="ECO:0000256" key="5">
    <source>
        <dbReference type="ARBA" id="ARBA00022490"/>
    </source>
</evidence>
<keyword evidence="8" id="KW-0949">S-adenosyl-L-methionine</keyword>
<reference evidence="12 13" key="1">
    <citation type="submission" date="2020-08" db="EMBL/GenBank/DDBJ databases">
        <title>Genomic Encyclopedia of Type Strains, Phase III (KMG-III): the genomes of soil and plant-associated and newly described type strains.</title>
        <authorList>
            <person name="Whitman W."/>
        </authorList>
    </citation>
    <scope>NUCLEOTIDE SEQUENCE [LARGE SCALE GENOMIC DNA]</scope>
    <source>
        <strain evidence="12 13">CECT 8840</strain>
    </source>
</reference>
<evidence type="ECO:0000256" key="2">
    <source>
        <dbReference type="ARBA" id="ARBA00005369"/>
    </source>
</evidence>
<dbReference type="Gene3D" id="3.40.50.150">
    <property type="entry name" value="Vaccinia Virus protein VP39"/>
    <property type="match status" value="1"/>
</dbReference>
<dbReference type="Proteomes" id="UP000552644">
    <property type="component" value="Unassembled WGS sequence"/>
</dbReference>
<evidence type="ECO:0000256" key="6">
    <source>
        <dbReference type="ARBA" id="ARBA00022603"/>
    </source>
</evidence>
<dbReference type="GO" id="GO:0032259">
    <property type="term" value="P:methylation"/>
    <property type="evidence" value="ECO:0007669"/>
    <property type="project" value="UniProtKB-KW"/>
</dbReference>
<keyword evidence="13" id="KW-1185">Reference proteome</keyword>
<comment type="caution">
    <text evidence="12">The sequence shown here is derived from an EMBL/GenBank/DDBJ whole genome shotgun (WGS) entry which is preliminary data.</text>
</comment>
<comment type="similarity">
    <text evidence="2">Belongs to the methyltransferase superfamily. L-isoaspartyl/D-aspartyl protein methyltransferase family.</text>
</comment>
<comment type="subcellular location">
    <subcellularLocation>
        <location evidence="1">Cytoplasm</location>
    </subcellularLocation>
</comment>
<dbReference type="PANTHER" id="PTHR11579:SF0">
    <property type="entry name" value="PROTEIN-L-ISOASPARTATE(D-ASPARTATE) O-METHYLTRANSFERASE"/>
    <property type="match status" value="1"/>
</dbReference>
<evidence type="ECO:0000256" key="11">
    <source>
        <dbReference type="ARBA" id="ARBA00031350"/>
    </source>
</evidence>
<dbReference type="Pfam" id="PF01135">
    <property type="entry name" value="PCMT"/>
    <property type="match status" value="1"/>
</dbReference>
<dbReference type="InterPro" id="IPR029063">
    <property type="entry name" value="SAM-dependent_MTases_sf"/>
</dbReference>
<evidence type="ECO:0000256" key="7">
    <source>
        <dbReference type="ARBA" id="ARBA00022679"/>
    </source>
</evidence>
<evidence type="ECO:0000313" key="12">
    <source>
        <dbReference type="EMBL" id="MBB4918058.1"/>
    </source>
</evidence>
<dbReference type="RefSeq" id="WP_184718861.1">
    <property type="nucleotide sequence ID" value="NZ_JACHJP010000005.1"/>
</dbReference>
<accession>A0A7W7VPU8</accession>